<evidence type="ECO:0000313" key="2">
    <source>
        <dbReference type="Proteomes" id="UP001597053"/>
    </source>
</evidence>
<comment type="caution">
    <text evidence="1">The sequence shown here is derived from an EMBL/GenBank/DDBJ whole genome shotgun (WGS) entry which is preliminary data.</text>
</comment>
<sequence length="165" mass="17995">MSEADESESRFRYDEQLLSLIREPAARFYLSSQGLPRTSPLFHPGDARPCTAEGRDSIVIGSDGDDDFGSYCVDVDTGEVVILSLRGGDGIGHVNASPEAFARCISEFSRRCPYGDGETSQEEFELISAELGRALSAIDDSVFDEDPGFWCNLLHDVAIGDYAEV</sequence>
<dbReference type="Proteomes" id="UP001597053">
    <property type="component" value="Unassembled WGS sequence"/>
</dbReference>
<reference evidence="2" key="1">
    <citation type="journal article" date="2019" name="Int. J. Syst. Evol. Microbiol.">
        <title>The Global Catalogue of Microorganisms (GCM) 10K type strain sequencing project: providing services to taxonomists for standard genome sequencing and annotation.</title>
        <authorList>
            <consortium name="The Broad Institute Genomics Platform"/>
            <consortium name="The Broad Institute Genome Sequencing Center for Infectious Disease"/>
            <person name="Wu L."/>
            <person name="Ma J."/>
        </authorList>
    </citation>
    <scope>NUCLEOTIDE SEQUENCE [LARGE SCALE GENOMIC DNA]</scope>
    <source>
        <strain evidence="2">JCM 32148</strain>
    </source>
</reference>
<protein>
    <submittedName>
        <fullName evidence="1">SUKH-4 family immunity protein</fullName>
    </submittedName>
</protein>
<dbReference type="Pfam" id="PF14435">
    <property type="entry name" value="SUKH-4"/>
    <property type="match status" value="1"/>
</dbReference>
<keyword evidence="2" id="KW-1185">Reference proteome</keyword>
<organism evidence="1 2">
    <name type="scientific">Micromonospora azadirachtae</name>
    <dbReference type="NCBI Taxonomy" id="1970735"/>
    <lineage>
        <taxon>Bacteria</taxon>
        <taxon>Bacillati</taxon>
        <taxon>Actinomycetota</taxon>
        <taxon>Actinomycetes</taxon>
        <taxon>Micromonosporales</taxon>
        <taxon>Micromonosporaceae</taxon>
        <taxon>Micromonospora</taxon>
    </lineage>
</organism>
<dbReference type="EMBL" id="JBHTHM010000902">
    <property type="protein sequence ID" value="MFD0785615.1"/>
    <property type="molecule type" value="Genomic_DNA"/>
</dbReference>
<proteinExistence type="predicted"/>
<name>A0ABW3A434_9ACTN</name>
<dbReference type="InterPro" id="IPR025851">
    <property type="entry name" value="SUKH-4"/>
</dbReference>
<accession>A0ABW3A434</accession>
<evidence type="ECO:0000313" key="1">
    <source>
        <dbReference type="EMBL" id="MFD0785615.1"/>
    </source>
</evidence>
<gene>
    <name evidence="1" type="ORF">ACFQZ8_17035</name>
</gene>